<accession>A0A098BR59</accession>
<name>A0A098BR59_9NOCA</name>
<dbReference type="AlphaFoldDB" id="A0A098BR59"/>
<reference evidence="2 3" key="1">
    <citation type="journal article" date="2014" name="Genome Announc.">
        <title>Draft Genome Sequence of Propane- and Butane-Oxidizing Actinobacterium Rhodococcus ruber IEGM 231.</title>
        <authorList>
            <person name="Ivshina I.B."/>
            <person name="Kuyukina M.S."/>
            <person name="Krivoruchko A.V."/>
            <person name="Barbe V."/>
            <person name="Fischer C."/>
        </authorList>
    </citation>
    <scope>NUCLEOTIDE SEQUENCE [LARGE SCALE GENOMIC DNA]</scope>
</reference>
<dbReference type="Proteomes" id="UP000042997">
    <property type="component" value="Unassembled WGS sequence"/>
</dbReference>
<gene>
    <name evidence="2" type="ORF">RHRU231_800106</name>
</gene>
<organism evidence="2 3">
    <name type="scientific">Rhodococcus ruber</name>
    <dbReference type="NCBI Taxonomy" id="1830"/>
    <lineage>
        <taxon>Bacteria</taxon>
        <taxon>Bacillati</taxon>
        <taxon>Actinomycetota</taxon>
        <taxon>Actinomycetes</taxon>
        <taxon>Mycobacteriales</taxon>
        <taxon>Nocardiaceae</taxon>
        <taxon>Rhodococcus</taxon>
    </lineage>
</organism>
<dbReference type="EMBL" id="CCSD01000095">
    <property type="protein sequence ID" value="CDZ91179.1"/>
    <property type="molecule type" value="Genomic_DNA"/>
</dbReference>
<evidence type="ECO:0000313" key="3">
    <source>
        <dbReference type="Proteomes" id="UP000042997"/>
    </source>
</evidence>
<evidence type="ECO:0000256" key="1">
    <source>
        <dbReference type="SAM" id="MobiDB-lite"/>
    </source>
</evidence>
<protein>
    <submittedName>
        <fullName evidence="2">Uncharacterized protein</fullName>
    </submittedName>
</protein>
<sequence>MWLRGWVLLARVLTRARSTAPRDRTRTLDARHPEAGAGHRRTVVSSVRESAEVVEATLAQFAPDVGGMDAATDRVVLDEDAQQHRAQVGDVLRAVGTALGGQPAGHVAALRGARHVQNRAEQLAVGGSGPGGSGPGGSGPGGSGPGLTHAGHALAPACSSRWA</sequence>
<feature type="compositionally biased region" description="Gly residues" evidence="1">
    <location>
        <begin position="126"/>
        <end position="145"/>
    </location>
</feature>
<proteinExistence type="predicted"/>
<feature type="region of interest" description="Disordered" evidence="1">
    <location>
        <begin position="123"/>
        <end position="163"/>
    </location>
</feature>
<evidence type="ECO:0000313" key="2">
    <source>
        <dbReference type="EMBL" id="CDZ91179.1"/>
    </source>
</evidence>